<feature type="transmembrane region" description="Helical" evidence="6">
    <location>
        <begin position="187"/>
        <end position="207"/>
    </location>
</feature>
<accession>B8CTR4</accession>
<reference evidence="7 8" key="1">
    <citation type="journal article" date="2008" name="PLoS ONE">
        <title>Environmental adaptation: genomic analysis of the piezotolerant and psychrotolerant deep-sea iron reducing bacterium Shewanella piezotolerans WP3.</title>
        <authorList>
            <person name="Wang F."/>
            <person name="Wang J."/>
            <person name="Jian H."/>
            <person name="Zhang B."/>
            <person name="Li S."/>
            <person name="Wang F."/>
            <person name="Zeng X."/>
            <person name="Gao L."/>
            <person name="Bartlett D.H."/>
            <person name="Yu J."/>
            <person name="Hu S."/>
            <person name="Xiao X."/>
        </authorList>
    </citation>
    <scope>NUCLEOTIDE SEQUENCE [LARGE SCALE GENOMIC DNA]</scope>
    <source>
        <strain evidence="8">WP3 / JCM 13877</strain>
    </source>
</reference>
<dbReference type="PANTHER" id="PTHR23513">
    <property type="entry name" value="INTEGRAL MEMBRANE EFFLUX PROTEIN-RELATED"/>
    <property type="match status" value="1"/>
</dbReference>
<keyword evidence="5 6" id="KW-0472">Membrane</keyword>
<dbReference type="KEGG" id="swp:swp_4674"/>
<dbReference type="Pfam" id="PF07690">
    <property type="entry name" value="MFS_1"/>
    <property type="match status" value="1"/>
</dbReference>
<name>B8CTR4_SHEPW</name>
<organism evidence="7 8">
    <name type="scientific">Shewanella piezotolerans (strain WP3 / JCM 13877)</name>
    <dbReference type="NCBI Taxonomy" id="225849"/>
    <lineage>
        <taxon>Bacteria</taxon>
        <taxon>Pseudomonadati</taxon>
        <taxon>Pseudomonadota</taxon>
        <taxon>Gammaproteobacteria</taxon>
        <taxon>Alteromonadales</taxon>
        <taxon>Shewanellaceae</taxon>
        <taxon>Shewanella</taxon>
    </lineage>
</organism>
<dbReference type="Gene3D" id="1.20.1250.20">
    <property type="entry name" value="MFS general substrate transporter like domains"/>
    <property type="match status" value="1"/>
</dbReference>
<evidence type="ECO:0000313" key="8">
    <source>
        <dbReference type="Proteomes" id="UP000000753"/>
    </source>
</evidence>
<dbReference type="eggNOG" id="COG2814">
    <property type="taxonomic scope" value="Bacteria"/>
</dbReference>
<feature type="transmembrane region" description="Helical" evidence="6">
    <location>
        <begin position="219"/>
        <end position="239"/>
    </location>
</feature>
<feature type="transmembrane region" description="Helical" evidence="6">
    <location>
        <begin position="134"/>
        <end position="154"/>
    </location>
</feature>
<feature type="transmembrane region" description="Helical" evidence="6">
    <location>
        <begin position="338"/>
        <end position="361"/>
    </location>
</feature>
<keyword evidence="3 6" id="KW-0812">Transmembrane</keyword>
<sequence>MYELTDSVLAFALAFTSEFVFSLLLQGFSGSFVDRYSPKRVLVINAALISAVFLAVVGLTWSQVSLPAGLLFGLALVINFCRPFFRAATFAIVPEVVSSDQYEKINSYISIALQVGQIVGMVLAGVLLELASMHAVITCVGGCYLLSLVGYWQLKPKGLDKTSNQVAKASWKTVFDFIKKSPFVMGVYIIGALDFAFIGLFNLMLAPVVRRNYDSAERWLTILDMSFAAGAILAGFYIVKRKQKLGIRLDMTVLSIMAAGLTFVAFWLQFPDIVVITLIALFGGFLTMSTVVWSTTLQQISPPQIKGRLASIKLVCNSFFITVSTLGASALNRNGFEASLGFSVVCACIAMVIAVGVYTMAQNSFGFRNYKLSQDVS</sequence>
<gene>
    <name evidence="7" type="ordered locus">swp_4674</name>
</gene>
<feature type="transmembrane region" description="Helical" evidence="6">
    <location>
        <begin position="251"/>
        <end position="268"/>
    </location>
</feature>
<keyword evidence="4 6" id="KW-1133">Transmembrane helix</keyword>
<evidence type="ECO:0000256" key="5">
    <source>
        <dbReference type="ARBA" id="ARBA00023136"/>
    </source>
</evidence>
<feature type="transmembrane region" description="Helical" evidence="6">
    <location>
        <begin position="314"/>
        <end position="332"/>
    </location>
</feature>
<feature type="transmembrane region" description="Helical" evidence="6">
    <location>
        <begin position="41"/>
        <end position="64"/>
    </location>
</feature>
<evidence type="ECO:0000256" key="2">
    <source>
        <dbReference type="ARBA" id="ARBA00022475"/>
    </source>
</evidence>
<dbReference type="EMBL" id="CP000472">
    <property type="protein sequence ID" value="ACJ31310.1"/>
    <property type="molecule type" value="Genomic_DNA"/>
</dbReference>
<feature type="transmembrane region" description="Helical" evidence="6">
    <location>
        <begin position="105"/>
        <end position="128"/>
    </location>
</feature>
<dbReference type="AlphaFoldDB" id="B8CTR4"/>
<dbReference type="GO" id="GO:0022857">
    <property type="term" value="F:transmembrane transporter activity"/>
    <property type="evidence" value="ECO:0007669"/>
    <property type="project" value="InterPro"/>
</dbReference>
<dbReference type="PANTHER" id="PTHR23513:SF6">
    <property type="entry name" value="MAJOR FACILITATOR SUPERFAMILY ASSOCIATED DOMAIN-CONTAINING PROTEIN"/>
    <property type="match status" value="1"/>
</dbReference>
<feature type="transmembrane region" description="Helical" evidence="6">
    <location>
        <begin position="6"/>
        <end position="29"/>
    </location>
</feature>
<dbReference type="GO" id="GO:0005886">
    <property type="term" value="C:plasma membrane"/>
    <property type="evidence" value="ECO:0007669"/>
    <property type="project" value="UniProtKB-SubCell"/>
</dbReference>
<proteinExistence type="predicted"/>
<comment type="subcellular location">
    <subcellularLocation>
        <location evidence="1">Cell membrane</location>
        <topology evidence="1">Multi-pass membrane protein</topology>
    </subcellularLocation>
</comment>
<evidence type="ECO:0000313" key="7">
    <source>
        <dbReference type="EMBL" id="ACJ31310.1"/>
    </source>
</evidence>
<dbReference type="CDD" id="cd06173">
    <property type="entry name" value="MFS_MefA_like"/>
    <property type="match status" value="1"/>
</dbReference>
<dbReference type="InterPro" id="IPR011701">
    <property type="entry name" value="MFS"/>
</dbReference>
<dbReference type="InterPro" id="IPR036259">
    <property type="entry name" value="MFS_trans_sf"/>
</dbReference>
<protein>
    <submittedName>
        <fullName evidence="7">Macrolide-efflux protein</fullName>
    </submittedName>
</protein>
<evidence type="ECO:0000256" key="3">
    <source>
        <dbReference type="ARBA" id="ARBA00022692"/>
    </source>
</evidence>
<feature type="transmembrane region" description="Helical" evidence="6">
    <location>
        <begin position="274"/>
        <end position="293"/>
    </location>
</feature>
<dbReference type="SUPFAM" id="SSF103473">
    <property type="entry name" value="MFS general substrate transporter"/>
    <property type="match status" value="1"/>
</dbReference>
<dbReference type="HOGENOM" id="CLU_733400_0_0_6"/>
<feature type="transmembrane region" description="Helical" evidence="6">
    <location>
        <begin position="70"/>
        <end position="93"/>
    </location>
</feature>
<evidence type="ECO:0000256" key="1">
    <source>
        <dbReference type="ARBA" id="ARBA00004651"/>
    </source>
</evidence>
<keyword evidence="8" id="KW-1185">Reference proteome</keyword>
<evidence type="ECO:0000256" key="4">
    <source>
        <dbReference type="ARBA" id="ARBA00022989"/>
    </source>
</evidence>
<dbReference type="STRING" id="225849.swp_4674"/>
<dbReference type="Proteomes" id="UP000000753">
    <property type="component" value="Chromosome"/>
</dbReference>
<evidence type="ECO:0000256" key="6">
    <source>
        <dbReference type="SAM" id="Phobius"/>
    </source>
</evidence>
<keyword evidence="2" id="KW-1003">Cell membrane</keyword>